<comment type="caution">
    <text evidence="1">The sequence shown here is derived from an EMBL/GenBank/DDBJ whole genome shotgun (WGS) entry which is preliminary data.</text>
</comment>
<keyword evidence="1" id="KW-0378">Hydrolase</keyword>
<gene>
    <name evidence="1" type="ORF">PACILC2_24460</name>
</gene>
<protein>
    <submittedName>
        <fullName evidence="1">Glycosyl hydrolase</fullName>
    </submittedName>
</protein>
<dbReference type="Pfam" id="PF06824">
    <property type="entry name" value="Glyco_hydro_125"/>
    <property type="match status" value="1"/>
</dbReference>
<dbReference type="PANTHER" id="PTHR31047:SF0">
    <property type="entry name" value="MEIOTICALLY UP-REGULATED GENE 157 PROTEIN"/>
    <property type="match status" value="1"/>
</dbReference>
<evidence type="ECO:0000313" key="2">
    <source>
        <dbReference type="Proteomes" id="UP000680304"/>
    </source>
</evidence>
<keyword evidence="2" id="KW-1185">Reference proteome</keyword>
<dbReference type="Proteomes" id="UP000680304">
    <property type="component" value="Unassembled WGS sequence"/>
</dbReference>
<dbReference type="Gene3D" id="1.50.10.10">
    <property type="match status" value="1"/>
</dbReference>
<name>A0ABQ4N6P3_9BACL</name>
<evidence type="ECO:0000313" key="1">
    <source>
        <dbReference type="EMBL" id="GIQ63878.1"/>
    </source>
</evidence>
<dbReference type="GO" id="GO:0016787">
    <property type="term" value="F:hydrolase activity"/>
    <property type="evidence" value="ECO:0007669"/>
    <property type="project" value="UniProtKB-KW"/>
</dbReference>
<dbReference type="InterPro" id="IPR008313">
    <property type="entry name" value="GH125"/>
</dbReference>
<reference evidence="1 2" key="1">
    <citation type="submission" date="2021-04" db="EMBL/GenBank/DDBJ databases">
        <title>Draft genome sequence of Paenibacillus cisolokensis, LC2-13A.</title>
        <authorList>
            <person name="Uke A."/>
            <person name="Chhe C."/>
            <person name="Baramee S."/>
            <person name="Kosugi A."/>
        </authorList>
    </citation>
    <scope>NUCLEOTIDE SEQUENCE [LARGE SCALE GENOMIC DNA]</scope>
    <source>
        <strain evidence="1 2">LC2-13A</strain>
    </source>
</reference>
<dbReference type="EMBL" id="BOVJ01000074">
    <property type="protein sequence ID" value="GIQ63878.1"/>
    <property type="molecule type" value="Genomic_DNA"/>
</dbReference>
<dbReference type="PIRSF" id="PIRSF028846">
    <property type="entry name" value="UCP028846"/>
    <property type="match status" value="1"/>
</dbReference>
<accession>A0ABQ4N6P3</accession>
<dbReference type="SUPFAM" id="SSF48208">
    <property type="entry name" value="Six-hairpin glycosidases"/>
    <property type="match status" value="1"/>
</dbReference>
<dbReference type="RefSeq" id="WP_213528871.1">
    <property type="nucleotide sequence ID" value="NZ_BOVJ01000074.1"/>
</dbReference>
<dbReference type="InterPro" id="IPR008928">
    <property type="entry name" value="6-hairpin_glycosidase_sf"/>
</dbReference>
<sequence>MNKPSWDTAQALNELADEVKDRLRERPRAADMFAACIRNTLETTIRRMPDGTTFVITGDIPAMWLRDSAAQVRPFLLLADQDCALSDMIKGLVERQFRYILNDPYANAFNESANGRGHQSDLTEMSPIIWERKYEIDSLCYPIQLSYLLWKNGGRTDQFNETFAAGVREILALWKREQRHESASPYRFQRMNCPPTDTLPRAGKGAPVAYTGMTWSGFRPSDDACTYGYLVPSNMFAVVALRYVREIARDVLGDSGLAGEAEALEREIDKGIAQYGKIIHPEFGEMYAYETDGFGHHVLMDDANVPSLLSVPYLGYCPADDPVYVRTRRFVLSEANPYFYKGEAAEGIGSPHTPKDYIWHIALAVQGLTASSQAEKERLLDVMTETDAGKGMMHEGFHKDDPGRYTREWFSWANMMFCELVLDVCGMRVKK</sequence>
<dbReference type="PANTHER" id="PTHR31047">
    <property type="entry name" value="MEIOTICALLY UP-REGULATED GENE 157 PROTEIN"/>
    <property type="match status" value="1"/>
</dbReference>
<dbReference type="SMART" id="SM01149">
    <property type="entry name" value="DUF1237"/>
    <property type="match status" value="1"/>
</dbReference>
<proteinExistence type="predicted"/>
<organism evidence="1 2">
    <name type="scientific">Paenibacillus cisolokensis</name>
    <dbReference type="NCBI Taxonomy" id="1658519"/>
    <lineage>
        <taxon>Bacteria</taxon>
        <taxon>Bacillati</taxon>
        <taxon>Bacillota</taxon>
        <taxon>Bacilli</taxon>
        <taxon>Bacillales</taxon>
        <taxon>Paenibacillaceae</taxon>
        <taxon>Paenibacillus</taxon>
    </lineage>
</organism>
<dbReference type="InterPro" id="IPR012341">
    <property type="entry name" value="6hp_glycosidase-like_sf"/>
</dbReference>